<dbReference type="GO" id="GO:0005524">
    <property type="term" value="F:ATP binding"/>
    <property type="evidence" value="ECO:0007669"/>
    <property type="project" value="UniProtKB-KW"/>
</dbReference>
<evidence type="ECO:0000313" key="7">
    <source>
        <dbReference type="EMBL" id="CAI7991052.1"/>
    </source>
</evidence>
<feature type="domain" description="ABC transporter" evidence="6">
    <location>
        <begin position="137"/>
        <end position="376"/>
    </location>
</feature>
<organism evidence="7 8">
    <name type="scientific">Geodia barretti</name>
    <name type="common">Barrett's horny sponge</name>
    <dbReference type="NCBI Taxonomy" id="519541"/>
    <lineage>
        <taxon>Eukaryota</taxon>
        <taxon>Metazoa</taxon>
        <taxon>Porifera</taxon>
        <taxon>Demospongiae</taxon>
        <taxon>Heteroscleromorpha</taxon>
        <taxon>Tetractinellida</taxon>
        <taxon>Astrophorina</taxon>
        <taxon>Geodiidae</taxon>
        <taxon>Geodia</taxon>
    </lineage>
</organism>
<keyword evidence="3" id="KW-0547">Nucleotide-binding</keyword>
<gene>
    <name evidence="7" type="ORF">GBAR_LOCUS617</name>
</gene>
<dbReference type="EMBL" id="CASHTH010000101">
    <property type="protein sequence ID" value="CAI7991052.1"/>
    <property type="molecule type" value="Genomic_DNA"/>
</dbReference>
<evidence type="ECO:0000256" key="2">
    <source>
        <dbReference type="ARBA" id="ARBA00022737"/>
    </source>
</evidence>
<dbReference type="SMART" id="SM00382">
    <property type="entry name" value="AAA"/>
    <property type="match status" value="2"/>
</dbReference>
<name>A0AA35QU29_GEOBA</name>
<keyword evidence="4 7" id="KW-0067">ATP-binding</keyword>
<accession>A0AA35QU29</accession>
<feature type="compositionally biased region" description="Polar residues" evidence="5">
    <location>
        <begin position="113"/>
        <end position="122"/>
    </location>
</feature>
<evidence type="ECO:0000256" key="5">
    <source>
        <dbReference type="SAM" id="MobiDB-lite"/>
    </source>
</evidence>
<dbReference type="InterPro" id="IPR032781">
    <property type="entry name" value="ABC_tran_Xtn"/>
</dbReference>
<dbReference type="Proteomes" id="UP001174909">
    <property type="component" value="Unassembled WGS sequence"/>
</dbReference>
<dbReference type="CDD" id="cd03221">
    <property type="entry name" value="ABCF_EF-3"/>
    <property type="match status" value="1"/>
</dbReference>
<comment type="caution">
    <text evidence="7">The sequence shown here is derived from an EMBL/GenBank/DDBJ whole genome shotgun (WGS) entry which is preliminary data.</text>
</comment>
<reference evidence="7" key="1">
    <citation type="submission" date="2023-03" db="EMBL/GenBank/DDBJ databases">
        <authorList>
            <person name="Steffen K."/>
            <person name="Cardenas P."/>
        </authorList>
    </citation>
    <scope>NUCLEOTIDE SEQUENCE</scope>
</reference>
<keyword evidence="2" id="KW-0677">Repeat</keyword>
<comment type="similarity">
    <text evidence="1">Belongs to the ABC transporter superfamily. ABCF family. EF3 subfamily.</text>
</comment>
<evidence type="ECO:0000313" key="8">
    <source>
        <dbReference type="Proteomes" id="UP001174909"/>
    </source>
</evidence>
<dbReference type="Pfam" id="PF12848">
    <property type="entry name" value="ABC_tran_Xtn"/>
    <property type="match status" value="1"/>
</dbReference>
<dbReference type="InterPro" id="IPR003593">
    <property type="entry name" value="AAA+_ATPase"/>
</dbReference>
<dbReference type="InterPro" id="IPR027417">
    <property type="entry name" value="P-loop_NTPase"/>
</dbReference>
<dbReference type="PROSITE" id="PS50893">
    <property type="entry name" value="ABC_TRANSPORTER_2"/>
    <property type="match status" value="1"/>
</dbReference>
<protein>
    <submittedName>
        <fullName evidence="7">ATP-binding cassette sub-family F member 3</fullName>
    </submittedName>
</protein>
<dbReference type="InterPro" id="IPR050611">
    <property type="entry name" value="ABCF"/>
</dbReference>
<dbReference type="InterPro" id="IPR017871">
    <property type="entry name" value="ABC_transporter-like_CS"/>
</dbReference>
<dbReference type="PROSITE" id="PS00211">
    <property type="entry name" value="ABC_TRANSPORTER_1"/>
    <property type="match status" value="2"/>
</dbReference>
<dbReference type="PANTHER" id="PTHR19211">
    <property type="entry name" value="ATP-BINDING TRANSPORT PROTEIN-RELATED"/>
    <property type="match status" value="1"/>
</dbReference>
<dbReference type="Pfam" id="PF00005">
    <property type="entry name" value="ABC_tran"/>
    <property type="match status" value="2"/>
</dbReference>
<dbReference type="Gene3D" id="3.40.50.300">
    <property type="entry name" value="P-loop containing nucleotide triphosphate hydrolases"/>
    <property type="match status" value="2"/>
</dbReference>
<evidence type="ECO:0000256" key="4">
    <source>
        <dbReference type="ARBA" id="ARBA00022840"/>
    </source>
</evidence>
<feature type="region of interest" description="Disordered" evidence="5">
    <location>
        <begin position="89"/>
        <end position="122"/>
    </location>
</feature>
<evidence type="ECO:0000256" key="3">
    <source>
        <dbReference type="ARBA" id="ARBA00022741"/>
    </source>
</evidence>
<evidence type="ECO:0000256" key="1">
    <source>
        <dbReference type="ARBA" id="ARBA00011054"/>
    </source>
</evidence>
<proteinExistence type="inferred from homology"/>
<sequence length="636" mass="71229">MIEGALGEDEEGRDVHFLCQQLFSIALGERESEAGDRKLLAAPVNLAEQVKSTGSSDVETVSSMWMKAPDTRYLVDQKKLDKAEAKLKQKLEKRTQRDTTSASASKGSPALSGPTTSQSANKQLDRAEASGGLTYDLKIENIDISYGQKTLLSGADLGLTFGRRYGLVGRNGTGKTTLLRSIASRELRLPSHLTVLHVEQEVERGEGSALESVLECDFERGELIARVKRAGTTPEEDTSLPELYARLEEIEADKAPAKAASILAGLGFSAEAQSFPTKQFSGGWRMRLALARALFTKPDLLLLDEPTNMLDMRAVLWLEDYLLTWLSTILVVSHDRHFLTSVCTDIIHMHSKRLDFYKGNYETFVQTKTEKLKSQQREYEAQMQYRQHLQAFVDRWRYNAKRSSQAQSRLKILEKLPELTPVVAEQEVILRFPEVDKLSPPILQLSEITFGYGKEVVFKNMNINADMESRIALVGENGAGKTTLVKLLTGELSPQEGYRQAHRSLKTAFFSQHHVDQLVMDVTALEFMQQKFPGKREEEYRHALGMFGVSSDLALRPIASLSGGQKSRLAFAILAVPRSVYTCSKCHRIPIIARTSIMLGTMPICKYYRTCDNICTNHESIKRQDTTMAAQQVELH</sequence>
<dbReference type="GO" id="GO:0016887">
    <property type="term" value="F:ATP hydrolysis activity"/>
    <property type="evidence" value="ECO:0007669"/>
    <property type="project" value="InterPro"/>
</dbReference>
<dbReference type="PANTHER" id="PTHR19211:SF117">
    <property type="entry name" value="ATP-BINDING CASSETTE SUB-FAMILY F MEMBER 3"/>
    <property type="match status" value="1"/>
</dbReference>
<dbReference type="InterPro" id="IPR003439">
    <property type="entry name" value="ABC_transporter-like_ATP-bd"/>
</dbReference>
<dbReference type="FunFam" id="3.40.50.300:FF:001092">
    <property type="entry name" value="ATP-binding cassette sub-family F member 2"/>
    <property type="match status" value="1"/>
</dbReference>
<dbReference type="SUPFAM" id="SSF52540">
    <property type="entry name" value="P-loop containing nucleoside triphosphate hydrolases"/>
    <property type="match status" value="2"/>
</dbReference>
<evidence type="ECO:0000259" key="6">
    <source>
        <dbReference type="PROSITE" id="PS50893"/>
    </source>
</evidence>
<dbReference type="FunFam" id="3.40.50.300:FF:000011">
    <property type="entry name" value="Putative ABC transporter ATP-binding component"/>
    <property type="match status" value="1"/>
</dbReference>
<dbReference type="AlphaFoldDB" id="A0AA35QU29"/>
<keyword evidence="8" id="KW-1185">Reference proteome</keyword>